<accession>A0ACC2PKN9</accession>
<gene>
    <name evidence="1" type="ORF">QAD02_018769</name>
</gene>
<protein>
    <submittedName>
        <fullName evidence="1">Uncharacterized protein</fullName>
    </submittedName>
</protein>
<reference evidence="1" key="1">
    <citation type="submission" date="2023-04" db="EMBL/GenBank/DDBJ databases">
        <title>A chromosome-level genome assembly of the parasitoid wasp Eretmocerus hayati.</title>
        <authorList>
            <person name="Zhong Y."/>
            <person name="Liu S."/>
            <person name="Liu Y."/>
        </authorList>
    </citation>
    <scope>NUCLEOTIDE SEQUENCE</scope>
    <source>
        <strain evidence="1">ZJU_SS_LIU_2023</strain>
    </source>
</reference>
<keyword evidence="2" id="KW-1185">Reference proteome</keyword>
<name>A0ACC2PKN9_9HYME</name>
<comment type="caution">
    <text evidence="1">The sequence shown here is derived from an EMBL/GenBank/DDBJ whole genome shotgun (WGS) entry which is preliminary data.</text>
</comment>
<dbReference type="EMBL" id="CM056741">
    <property type="protein sequence ID" value="KAJ8682977.1"/>
    <property type="molecule type" value="Genomic_DNA"/>
</dbReference>
<organism evidence="1 2">
    <name type="scientific">Eretmocerus hayati</name>
    <dbReference type="NCBI Taxonomy" id="131215"/>
    <lineage>
        <taxon>Eukaryota</taxon>
        <taxon>Metazoa</taxon>
        <taxon>Ecdysozoa</taxon>
        <taxon>Arthropoda</taxon>
        <taxon>Hexapoda</taxon>
        <taxon>Insecta</taxon>
        <taxon>Pterygota</taxon>
        <taxon>Neoptera</taxon>
        <taxon>Endopterygota</taxon>
        <taxon>Hymenoptera</taxon>
        <taxon>Apocrita</taxon>
        <taxon>Proctotrupomorpha</taxon>
        <taxon>Chalcidoidea</taxon>
        <taxon>Aphelinidae</taxon>
        <taxon>Aphelininae</taxon>
        <taxon>Eretmocerus</taxon>
    </lineage>
</organism>
<sequence>MDFVRLLLESGANPNAEDDECSTLCTAASLLQDGNDKSETTKYINILKMLLAFGAQPHRTDGDKDKIPFSYVLEFGTMEAVQLFSEYGVTFENCGVSDPLHHAAQNSTKDILEYLLQNYNYNVDKIPYSEDSLFYSTCITFATSCVEGCNLRDWDGVDLLLSAGAQLKPSASGDKWRDLMNHATKPTFQKTLCSLVGEVVLIKNQDPDRENILIEKLSNLFPELETRCLAELEELKNLTFYGSVTLYDLLRGKDVTRYIDNVQVAELFESRKIVERFPIYGNRIENTYSFAKTRRALVDEATKIVSNILQFRFSHYHDILHTIMSHFRFKDLRALHKKYA</sequence>
<dbReference type="Proteomes" id="UP001239111">
    <property type="component" value="Chromosome 1"/>
</dbReference>
<proteinExistence type="predicted"/>
<evidence type="ECO:0000313" key="2">
    <source>
        <dbReference type="Proteomes" id="UP001239111"/>
    </source>
</evidence>
<evidence type="ECO:0000313" key="1">
    <source>
        <dbReference type="EMBL" id="KAJ8682977.1"/>
    </source>
</evidence>